<keyword evidence="7" id="KW-0813">Transport</keyword>
<evidence type="ECO:0000256" key="3">
    <source>
        <dbReference type="ARBA" id="ARBA00022475"/>
    </source>
</evidence>
<dbReference type="Gene3D" id="3.30.420.270">
    <property type="match status" value="1"/>
</dbReference>
<dbReference type="OrthoDB" id="9793581at2"/>
<dbReference type="STRING" id="675511.GCA_000341735_00679"/>
<evidence type="ECO:0000256" key="8">
    <source>
        <dbReference type="SAM" id="Phobius"/>
    </source>
</evidence>
<protein>
    <submittedName>
        <fullName evidence="9">Biopolymer transporter ExbD</fullName>
    </submittedName>
</protein>
<dbReference type="EMBL" id="CP035467">
    <property type="protein sequence ID" value="QCW82849.1"/>
    <property type="molecule type" value="Genomic_DNA"/>
</dbReference>
<keyword evidence="5 8" id="KW-1133">Transmembrane helix</keyword>
<proteinExistence type="inferred from homology"/>
<feature type="transmembrane region" description="Helical" evidence="8">
    <location>
        <begin position="12"/>
        <end position="31"/>
    </location>
</feature>
<organism evidence="9 10">
    <name type="scientific">Methylotuvimicrobium buryatense</name>
    <name type="common">Methylomicrobium buryatense</name>
    <dbReference type="NCBI Taxonomy" id="95641"/>
    <lineage>
        <taxon>Bacteria</taxon>
        <taxon>Pseudomonadati</taxon>
        <taxon>Pseudomonadota</taxon>
        <taxon>Gammaproteobacteria</taxon>
        <taxon>Methylococcales</taxon>
        <taxon>Methylococcaceae</taxon>
        <taxon>Methylotuvimicrobium</taxon>
    </lineage>
</organism>
<accession>A0A4P9UNB3</accession>
<keyword evidence="10" id="KW-1185">Reference proteome</keyword>
<evidence type="ECO:0000256" key="2">
    <source>
        <dbReference type="ARBA" id="ARBA00005811"/>
    </source>
</evidence>
<name>A0A4P9UNB3_METBY</name>
<gene>
    <name evidence="9" type="ORF">EQU24_11800</name>
</gene>
<dbReference type="AlphaFoldDB" id="A0A4P9UNB3"/>
<evidence type="ECO:0000313" key="9">
    <source>
        <dbReference type="EMBL" id="QCW82849.1"/>
    </source>
</evidence>
<comment type="subcellular location">
    <subcellularLocation>
        <location evidence="1">Cell membrane</location>
        <topology evidence="1">Single-pass membrane protein</topology>
    </subcellularLocation>
    <subcellularLocation>
        <location evidence="7">Cell membrane</location>
        <topology evidence="7">Single-pass type II membrane protein</topology>
    </subcellularLocation>
</comment>
<evidence type="ECO:0000313" key="10">
    <source>
        <dbReference type="Proteomes" id="UP000305881"/>
    </source>
</evidence>
<keyword evidence="3" id="KW-1003">Cell membrane</keyword>
<keyword evidence="7" id="KW-0653">Protein transport</keyword>
<comment type="similarity">
    <text evidence="2 7">Belongs to the ExbD/TolR family.</text>
</comment>
<dbReference type="GO" id="GO:0005886">
    <property type="term" value="C:plasma membrane"/>
    <property type="evidence" value="ECO:0007669"/>
    <property type="project" value="UniProtKB-SubCell"/>
</dbReference>
<evidence type="ECO:0000256" key="4">
    <source>
        <dbReference type="ARBA" id="ARBA00022692"/>
    </source>
</evidence>
<reference evidence="10" key="1">
    <citation type="journal article" date="2019" name="J. Bacteriol.">
        <title>A Mutagenic Screen Identifies a TonB-Dependent Receptor Required for the Lanthanide Metal Switch in the Type I Methanotroph 'Methylotuvimicrobium buryatense' 5GB1C.</title>
        <authorList>
            <person name="Groom J.D."/>
            <person name="Ford S.M."/>
            <person name="Pesesky M.W."/>
            <person name="Lidstrom M.E."/>
        </authorList>
    </citation>
    <scope>NUCLEOTIDE SEQUENCE [LARGE SCALE GENOMIC DNA]</scope>
    <source>
        <strain evidence="10">5GB1C</strain>
    </source>
</reference>
<dbReference type="GO" id="GO:0015031">
    <property type="term" value="P:protein transport"/>
    <property type="evidence" value="ECO:0007669"/>
    <property type="project" value="UniProtKB-KW"/>
</dbReference>
<evidence type="ECO:0000256" key="1">
    <source>
        <dbReference type="ARBA" id="ARBA00004162"/>
    </source>
</evidence>
<dbReference type="InterPro" id="IPR003400">
    <property type="entry name" value="ExbD"/>
</dbReference>
<keyword evidence="4 7" id="KW-0812">Transmembrane</keyword>
<dbReference type="PANTHER" id="PTHR30558">
    <property type="entry name" value="EXBD MEMBRANE COMPONENT OF PMF-DRIVEN MACROMOLECULE IMPORT SYSTEM"/>
    <property type="match status" value="1"/>
</dbReference>
<dbReference type="GO" id="GO:0022857">
    <property type="term" value="F:transmembrane transporter activity"/>
    <property type="evidence" value="ECO:0007669"/>
    <property type="project" value="InterPro"/>
</dbReference>
<dbReference type="Pfam" id="PF02472">
    <property type="entry name" value="ExbD"/>
    <property type="match status" value="1"/>
</dbReference>
<dbReference type="PANTHER" id="PTHR30558:SF3">
    <property type="entry name" value="BIOPOLYMER TRANSPORT PROTEIN EXBD-RELATED"/>
    <property type="match status" value="1"/>
</dbReference>
<evidence type="ECO:0000256" key="6">
    <source>
        <dbReference type="ARBA" id="ARBA00023136"/>
    </source>
</evidence>
<sequence>MDFHRKKREKLEISITPMIDVVFLLLIFFMVTTTFNRETVLNIDLPEAEGSEPERKLRQIELSIDSDGVYYLTGEDGLPRQLVNQEKETLKQELLKLAGSSRSIPFVINADGKTPHKSVVMALDIAGQIGFKHITFAAIKPNGG</sequence>
<keyword evidence="6 8" id="KW-0472">Membrane</keyword>
<dbReference type="KEGG" id="mbur:EQU24_11800"/>
<evidence type="ECO:0000256" key="5">
    <source>
        <dbReference type="ARBA" id="ARBA00022989"/>
    </source>
</evidence>
<dbReference type="RefSeq" id="WP_014148037.1">
    <property type="nucleotide sequence ID" value="NZ_CP035467.1"/>
</dbReference>
<dbReference type="Proteomes" id="UP000305881">
    <property type="component" value="Chromosome"/>
</dbReference>
<evidence type="ECO:0000256" key="7">
    <source>
        <dbReference type="RuleBase" id="RU003879"/>
    </source>
</evidence>